<dbReference type="EMBL" id="JRNU01000052">
    <property type="protein sequence ID" value="KGF51079.1"/>
    <property type="molecule type" value="Genomic_DNA"/>
</dbReference>
<evidence type="ECO:0000313" key="2">
    <source>
        <dbReference type="EMBL" id="KGF51079.1"/>
    </source>
</evidence>
<dbReference type="AlphaFoldDB" id="A0A096D0M0"/>
<dbReference type="OrthoDB" id="1014137at2"/>
<reference evidence="2 3" key="1">
    <citation type="submission" date="2014-07" db="EMBL/GenBank/DDBJ databases">
        <authorList>
            <person name="McCorrison J."/>
            <person name="Sanka R."/>
            <person name="Torralba M."/>
            <person name="Gillis M."/>
            <person name="Haft D.H."/>
            <person name="Methe B."/>
            <person name="Sutton G."/>
            <person name="Nelson K.E."/>
        </authorList>
    </citation>
    <scope>NUCLEOTIDE SEQUENCE [LARGE SCALE GENOMIC DNA]</scope>
    <source>
        <strain evidence="2 3">DNF00058</strain>
    </source>
</reference>
<dbReference type="InterPro" id="IPR025665">
    <property type="entry name" value="Beta-barrel_OMP_2"/>
</dbReference>
<dbReference type="Proteomes" id="UP000029614">
    <property type="component" value="Unassembled WGS sequence"/>
</dbReference>
<dbReference type="RefSeq" id="WP_036856648.1">
    <property type="nucleotide sequence ID" value="NZ_JRNU01000052.1"/>
</dbReference>
<evidence type="ECO:0000313" key="3">
    <source>
        <dbReference type="Proteomes" id="UP000029614"/>
    </source>
</evidence>
<accession>A0A096D0M0</accession>
<protein>
    <submittedName>
        <fullName evidence="2">Membrane protein</fullName>
    </submittedName>
</protein>
<evidence type="ECO:0000259" key="1">
    <source>
        <dbReference type="Pfam" id="PF13568"/>
    </source>
</evidence>
<dbReference type="Pfam" id="PF13568">
    <property type="entry name" value="OMP_b-brl_2"/>
    <property type="match status" value="1"/>
</dbReference>
<gene>
    <name evidence="2" type="ORF">HMPREF9302_08835</name>
</gene>
<keyword evidence="3" id="KW-1185">Reference proteome</keyword>
<comment type="caution">
    <text evidence="2">The sequence shown here is derived from an EMBL/GenBank/DDBJ whole genome shotgun (WGS) entry which is preliminary data.</text>
</comment>
<organism evidence="2 3">
    <name type="scientific">Prevotella amnii DNF00058</name>
    <dbReference type="NCBI Taxonomy" id="1401066"/>
    <lineage>
        <taxon>Bacteria</taxon>
        <taxon>Pseudomonadati</taxon>
        <taxon>Bacteroidota</taxon>
        <taxon>Bacteroidia</taxon>
        <taxon>Bacteroidales</taxon>
        <taxon>Prevotellaceae</taxon>
        <taxon>Prevotella</taxon>
    </lineage>
</organism>
<name>A0A096D0M0_9BACT</name>
<sequence>MLYRSFIIILIATINTISLKAQTVTNNNLEIDLKLGVNIGGAAPLPMPQEIRKIEDYSPQLNASIEGTITRWFGTSKKWGGSIGIKLEKKGMRTGATVKNYHTDIVQGKGSISGYYTGFVKTNYNETMLTIPVLANYSISDSWKIRAGIFGSIRLYGKFDGYVSDGYLRESTPIGVKIKFENDSKADYNFSNNLSKFHCGAQLGGSWKAAKRIWVNADFTWTFSNIFKKDFKTISFNLYPIYLNLGVGYRI</sequence>
<feature type="domain" description="Outer membrane protein beta-barrel" evidence="1">
    <location>
        <begin position="21"/>
        <end position="227"/>
    </location>
</feature>
<proteinExistence type="predicted"/>